<keyword evidence="3" id="KW-0378">Hydrolase</keyword>
<reference evidence="12" key="1">
    <citation type="submission" date="2014-08" db="EMBL/GenBank/DDBJ databases">
        <authorList>
            <person name="Sharma Rahul"/>
            <person name="Thines Marco"/>
        </authorList>
    </citation>
    <scope>NUCLEOTIDE SEQUENCE</scope>
</reference>
<dbReference type="InterPro" id="IPR011545">
    <property type="entry name" value="DEAD/DEAH_box_helicase_dom"/>
</dbReference>
<dbReference type="FunFam" id="1.20.120.1080:FF:000002">
    <property type="entry name" value="Putative ATP-dependent RNA helicase DHX36"/>
    <property type="match status" value="1"/>
</dbReference>
<dbReference type="PROSITE" id="PS51192">
    <property type="entry name" value="HELICASE_ATP_BIND_1"/>
    <property type="match status" value="1"/>
</dbReference>
<dbReference type="PANTHER" id="PTHR18934">
    <property type="entry name" value="ATP-DEPENDENT RNA HELICASE"/>
    <property type="match status" value="1"/>
</dbReference>
<dbReference type="GO" id="GO:0005524">
    <property type="term" value="F:ATP binding"/>
    <property type="evidence" value="ECO:0007669"/>
    <property type="project" value="UniProtKB-KW"/>
</dbReference>
<dbReference type="EC" id="3.6.4.13" evidence="1"/>
<evidence type="ECO:0000256" key="8">
    <source>
        <dbReference type="SAM" id="MobiDB-lite"/>
    </source>
</evidence>
<dbReference type="Pfam" id="PF00270">
    <property type="entry name" value="DEAD"/>
    <property type="match status" value="1"/>
</dbReference>
<dbReference type="SMART" id="SM00487">
    <property type="entry name" value="DEXDc"/>
    <property type="match status" value="1"/>
</dbReference>
<dbReference type="InterPro" id="IPR027417">
    <property type="entry name" value="P-loop_NTPase"/>
</dbReference>
<evidence type="ECO:0000259" key="9">
    <source>
        <dbReference type="PROSITE" id="PS50908"/>
    </source>
</evidence>
<dbReference type="InterPro" id="IPR059023">
    <property type="entry name" value="RNA_hel_CTD"/>
</dbReference>
<proteinExistence type="inferred from homology"/>
<dbReference type="PANTHER" id="PTHR18934:SF267">
    <property type="entry name" value="ATP-DEPENDENT RNA HELICASE YLR419W-RELATED"/>
    <property type="match status" value="1"/>
</dbReference>
<dbReference type="GO" id="GO:0016787">
    <property type="term" value="F:hydrolase activity"/>
    <property type="evidence" value="ECO:0007669"/>
    <property type="project" value="UniProtKB-KW"/>
</dbReference>
<dbReference type="EMBL" id="LN483166">
    <property type="protein sequence ID" value="CED84855.1"/>
    <property type="molecule type" value="Genomic_DNA"/>
</dbReference>
<dbReference type="Pfam" id="PF26026">
    <property type="entry name" value="RNA_hel_CTD"/>
    <property type="match status" value="1"/>
</dbReference>
<feature type="region of interest" description="Disordered" evidence="8">
    <location>
        <begin position="1"/>
        <end position="34"/>
    </location>
</feature>
<dbReference type="InterPro" id="IPR007502">
    <property type="entry name" value="Helicase-assoc_dom"/>
</dbReference>
<dbReference type="GO" id="GO:0003724">
    <property type="term" value="F:RNA helicase activity"/>
    <property type="evidence" value="ECO:0007669"/>
    <property type="project" value="UniProtKB-EC"/>
</dbReference>
<dbReference type="Pfam" id="PF05773">
    <property type="entry name" value="RWD"/>
    <property type="match status" value="1"/>
</dbReference>
<dbReference type="Pfam" id="PF21010">
    <property type="entry name" value="HA2_C"/>
    <property type="match status" value="1"/>
</dbReference>
<dbReference type="SMART" id="SM00847">
    <property type="entry name" value="HA2"/>
    <property type="match status" value="1"/>
</dbReference>
<name>A0A0F7SW81_PHARH</name>
<dbReference type="InterPro" id="IPR056328">
    <property type="entry name" value="DSRM_DHX29"/>
</dbReference>
<dbReference type="InterPro" id="IPR006575">
    <property type="entry name" value="RWD_dom"/>
</dbReference>
<dbReference type="CDD" id="cd18791">
    <property type="entry name" value="SF2_C_RHA"/>
    <property type="match status" value="1"/>
</dbReference>
<dbReference type="CDD" id="cd23827">
    <property type="entry name" value="RWD_YLR419W-like"/>
    <property type="match status" value="1"/>
</dbReference>
<dbReference type="InterPro" id="IPR001650">
    <property type="entry name" value="Helicase_C-like"/>
</dbReference>
<dbReference type="InterPro" id="IPR048333">
    <property type="entry name" value="HA2_WH"/>
</dbReference>
<dbReference type="InterPro" id="IPR002464">
    <property type="entry name" value="DNA/RNA_helicase_DEAH_CS"/>
</dbReference>
<evidence type="ECO:0000256" key="4">
    <source>
        <dbReference type="ARBA" id="ARBA00022806"/>
    </source>
</evidence>
<dbReference type="Pfam" id="PF04408">
    <property type="entry name" value="WHD_HA2"/>
    <property type="match status" value="1"/>
</dbReference>
<protein>
    <recommendedName>
        <fullName evidence="1">RNA helicase</fullName>
        <ecNumber evidence="1">3.6.4.13</ecNumber>
    </recommendedName>
</protein>
<organism evidence="12">
    <name type="scientific">Phaffia rhodozyma</name>
    <name type="common">Yeast</name>
    <name type="synonym">Xanthophyllomyces dendrorhous</name>
    <dbReference type="NCBI Taxonomy" id="264483"/>
    <lineage>
        <taxon>Eukaryota</taxon>
        <taxon>Fungi</taxon>
        <taxon>Dikarya</taxon>
        <taxon>Basidiomycota</taxon>
        <taxon>Agaricomycotina</taxon>
        <taxon>Tremellomycetes</taxon>
        <taxon>Cystofilobasidiales</taxon>
        <taxon>Mrakiaceae</taxon>
        <taxon>Phaffia</taxon>
    </lineage>
</organism>
<keyword evidence="4 12" id="KW-0347">Helicase</keyword>
<evidence type="ECO:0000259" key="10">
    <source>
        <dbReference type="PROSITE" id="PS51192"/>
    </source>
</evidence>
<evidence type="ECO:0000259" key="11">
    <source>
        <dbReference type="PROSITE" id="PS51194"/>
    </source>
</evidence>
<dbReference type="Gene3D" id="3.10.110.10">
    <property type="entry name" value="Ubiquitin Conjugating Enzyme"/>
    <property type="match status" value="1"/>
</dbReference>
<dbReference type="InterPro" id="IPR014001">
    <property type="entry name" value="Helicase_ATP-bd"/>
</dbReference>
<accession>A0A0F7SW81</accession>
<evidence type="ECO:0000256" key="6">
    <source>
        <dbReference type="ARBA" id="ARBA00022884"/>
    </source>
</evidence>
<evidence type="ECO:0000256" key="1">
    <source>
        <dbReference type="ARBA" id="ARBA00012552"/>
    </source>
</evidence>
<dbReference type="Gene3D" id="3.40.50.300">
    <property type="entry name" value="P-loop containing nucleotide triphosphate hydrolases"/>
    <property type="match status" value="2"/>
</dbReference>
<dbReference type="InterPro" id="IPR016135">
    <property type="entry name" value="UBQ-conjugating_enzyme/RWD"/>
</dbReference>
<dbReference type="GO" id="GO:1990904">
    <property type="term" value="C:ribonucleoprotein complex"/>
    <property type="evidence" value="ECO:0007669"/>
    <property type="project" value="UniProtKB-ARBA"/>
</dbReference>
<dbReference type="InterPro" id="IPR011709">
    <property type="entry name" value="DEAD-box_helicase_OB_fold"/>
</dbReference>
<evidence type="ECO:0000313" key="12">
    <source>
        <dbReference type="EMBL" id="CED84855.1"/>
    </source>
</evidence>
<dbReference type="PROSITE" id="PS51194">
    <property type="entry name" value="HELICASE_CTER"/>
    <property type="match status" value="1"/>
</dbReference>
<dbReference type="CDD" id="cd17917">
    <property type="entry name" value="DEXHc_RHA-like"/>
    <property type="match status" value="1"/>
</dbReference>
<evidence type="ECO:0000256" key="3">
    <source>
        <dbReference type="ARBA" id="ARBA00022801"/>
    </source>
</evidence>
<dbReference type="Pfam" id="PF07717">
    <property type="entry name" value="OB_NTP_bind"/>
    <property type="match status" value="1"/>
</dbReference>
<keyword evidence="2" id="KW-0547">Nucleotide-binding</keyword>
<evidence type="ECO:0000256" key="7">
    <source>
        <dbReference type="ARBA" id="ARBA00060772"/>
    </source>
</evidence>
<dbReference type="Pfam" id="PF24385">
    <property type="entry name" value="DSRM_DHX29"/>
    <property type="match status" value="1"/>
</dbReference>
<evidence type="ECO:0000256" key="5">
    <source>
        <dbReference type="ARBA" id="ARBA00022840"/>
    </source>
</evidence>
<dbReference type="SMART" id="SM00490">
    <property type="entry name" value="HELICc"/>
    <property type="match status" value="1"/>
</dbReference>
<dbReference type="FunFam" id="3.40.50.300:FF:000526">
    <property type="entry name" value="DExH-box ATP-dependent RNA helicase DExH3"/>
    <property type="match status" value="1"/>
</dbReference>
<evidence type="ECO:0000256" key="2">
    <source>
        <dbReference type="ARBA" id="ARBA00022741"/>
    </source>
</evidence>
<dbReference type="PROSITE" id="PS00690">
    <property type="entry name" value="DEAH_ATP_HELICASE"/>
    <property type="match status" value="1"/>
</dbReference>
<comment type="similarity">
    <text evidence="7">Belongs to the DExH box helicase family.</text>
</comment>
<feature type="domain" description="Helicase ATP-binding" evidence="10">
    <location>
        <begin position="666"/>
        <end position="838"/>
    </location>
</feature>
<dbReference type="Pfam" id="PF00271">
    <property type="entry name" value="Helicase_C"/>
    <property type="match status" value="1"/>
</dbReference>
<dbReference type="GO" id="GO:0003723">
    <property type="term" value="F:RNA binding"/>
    <property type="evidence" value="ECO:0007669"/>
    <property type="project" value="UniProtKB-KW"/>
</dbReference>
<dbReference type="Gene3D" id="1.20.120.1080">
    <property type="match status" value="1"/>
</dbReference>
<sequence>MAPRKTGKGIVKSGAVSSKASPLPEKAKEPAVPLTPEELIHRELKRPGYKTPVTILNERCQRLNWERPDLMTRQTGSTFSCAVNLKRHIKKSQNSPIESVLLAPHPPLTSATALEARHMAAVYALFRFNSGQPLSMTLPPHFRPYWTELLKEKASAPDHRAWEWADDPFNARKAVEDRQVRKQAVDQARAAASGGGGSNGIGGGGSAIVLGPSGRPLSNAEASQIPEVRMAPVLRELIEQTIKNQMLNYPEAILTATRESSSTPSGSNTPGTFDTAKLEQNLLELGFRKSHVISVIGFLIGARERIHKGIADGEGLDPLVLALSRLSEEEAAVEWLILHLPEDDLPKRFRPSTSVADFVSSARASSSKQSINQSWLVDKLIHKIGFPRSIILEILKLQGDGEFDEGQMLEILSRKLVGWDEDPEWGIDLITDRAVTDVSEQDWSERDERRQEEIEALEAVFGDRLKILPRDSSLNSATEVSISIPPRYASESKDDLTLHILFSASSPYPSSLYPTAIPPFYLTSTTLPSYIRLHLYASLLNLFRDPNREDFASILASGDGGVGSGLVDHLEEIWEEAVEHPPGVGEVTLHLLPKMSPAPTSEGPKAGQVGRVKVRGTGGRKLRVYTKEENEKLKKRTEEWQGREEFKSVMKGRMSLPAWKVKEEILQGVESNRVVVIIGETGSGKTTQLPQFILDNEIASLRGCSTNILVTQPRRVSALGVAARVAQERLEDVDRVSGSVGYAIRGERRAGPDTKLLFCTTGVLLRRLSSGGDTNLDGVSHVIVDEVHERSVDGDFLLLELRELLKRNSTIKIILMSATINHKTFTTYFESPTTGPAPLLEIHGRTFPVEDHYLEDVIGQIRYRPSNNVRPTERQTEEQLKSFKAEYESKGLGSSEIQLLDTVSRSDKLDPGLVAAVAAYAITEPNADGGGVLIFCPGVMEINQTIQALRSMNLGKVEIMPLHAQLSSQEQKRVFVKLPAEIRKIVVATNVAETSITIDDITVVVDTGKVKETQFEAERGMQLLVEVLTSKAASRQRKGRAGRTKPGKVFTRRMENNKMPSFPVPEILRTPLEALFLQVKAMRGDEDVKAFLSKAISPPSMPNMNVAWQTLIDLGAVEAEHETSNLTALGRHMSSIPVDLRLAKMLVLAAIFKCLDPIVTIAAILSSKPLFLSPMDKRDQAQKARAQFVTANSDLLTDAKAYTACADIKGFSGQRLFCEENFLSMTSVRDITTAKSDFIGALQDIGFVPPGSSRTSFPHLNTNSCNENLVKSIVLGGLYPRLAKVSMPKAKFEQLQSGTLQKEHLAKEVKFFDQQERVFLHPGSVLFGEAKIPSGFLAYWAKNQTTKVFLRDATEVPLYGLLLFGGKVTVNHFSSMLMLGNGWVKLKAWTRIGVLVNQLRRLLDASLDAQFDDPTASTSDEIIQAMLALLVKDGLTA</sequence>
<dbReference type="SUPFAM" id="SSF54495">
    <property type="entry name" value="UBC-like"/>
    <property type="match status" value="1"/>
</dbReference>
<dbReference type="PROSITE" id="PS50908">
    <property type="entry name" value="RWD"/>
    <property type="match status" value="1"/>
</dbReference>
<keyword evidence="6" id="KW-0694">RNA-binding</keyword>
<dbReference type="SUPFAM" id="SSF52540">
    <property type="entry name" value="P-loop containing nucleoside triphosphate hydrolases"/>
    <property type="match status" value="1"/>
</dbReference>
<keyword evidence="5" id="KW-0067">ATP-binding</keyword>
<feature type="domain" description="RWD" evidence="9">
    <location>
        <begin position="452"/>
        <end position="577"/>
    </location>
</feature>
<feature type="domain" description="Helicase C-terminal" evidence="11">
    <location>
        <begin position="916"/>
        <end position="1083"/>
    </location>
</feature>